<dbReference type="GO" id="GO:0032259">
    <property type="term" value="P:methylation"/>
    <property type="evidence" value="ECO:0007669"/>
    <property type="project" value="UniProtKB-KW"/>
</dbReference>
<comment type="caution">
    <text evidence="2">The sequence shown here is derived from an EMBL/GenBank/DDBJ whole genome shotgun (WGS) entry which is preliminary data.</text>
</comment>
<dbReference type="SUPFAM" id="SSF53335">
    <property type="entry name" value="S-adenosyl-L-methionine-dependent methyltransferases"/>
    <property type="match status" value="1"/>
</dbReference>
<feature type="domain" description="Methyltransferase" evidence="1">
    <location>
        <begin position="44"/>
        <end position="141"/>
    </location>
</feature>
<sequence length="255" mass="28020">MSKPEYAKFTAEDKAKMEVITGVPAKAMLEQAGLLPTPPQDAVVLDNACGGGLVASLLFDVVGERRDVRVVCSDLEELMVKSAAQRIEKNEWNAEAKVADAQALPFADNHFTHVMMNFAIQLIRDKDAVFKESLRVLKQGGTFGFTVWTEPGWLESMKAGVPGYVPPPIFLPGPITSPESIKTMLTSAGFTAINVEPMTFEHTDDMTQFLADMKKLFNNVLAGEKGEAYEKYMRGRHGEGEFSLTRKACIVTAKK</sequence>
<dbReference type="Pfam" id="PF13649">
    <property type="entry name" value="Methyltransf_25"/>
    <property type="match status" value="1"/>
</dbReference>
<dbReference type="GO" id="GO:0008168">
    <property type="term" value="F:methyltransferase activity"/>
    <property type="evidence" value="ECO:0007669"/>
    <property type="project" value="UniProtKB-KW"/>
</dbReference>
<gene>
    <name evidence="2" type="ORF">FB45DRAFT_825877</name>
</gene>
<name>A0AAD7C867_9AGAR</name>
<dbReference type="InterPro" id="IPR041698">
    <property type="entry name" value="Methyltransf_25"/>
</dbReference>
<keyword evidence="2" id="KW-0489">Methyltransferase</keyword>
<keyword evidence="2" id="KW-0808">Transferase</keyword>
<evidence type="ECO:0000259" key="1">
    <source>
        <dbReference type="Pfam" id="PF13649"/>
    </source>
</evidence>
<dbReference type="AlphaFoldDB" id="A0AAD7C867"/>
<accession>A0AAD7C867</accession>
<organism evidence="2 3">
    <name type="scientific">Roridomyces roridus</name>
    <dbReference type="NCBI Taxonomy" id="1738132"/>
    <lineage>
        <taxon>Eukaryota</taxon>
        <taxon>Fungi</taxon>
        <taxon>Dikarya</taxon>
        <taxon>Basidiomycota</taxon>
        <taxon>Agaricomycotina</taxon>
        <taxon>Agaricomycetes</taxon>
        <taxon>Agaricomycetidae</taxon>
        <taxon>Agaricales</taxon>
        <taxon>Marasmiineae</taxon>
        <taxon>Mycenaceae</taxon>
        <taxon>Roridomyces</taxon>
    </lineage>
</organism>
<dbReference type="EMBL" id="JARKIF010000004">
    <property type="protein sequence ID" value="KAJ7641587.1"/>
    <property type="molecule type" value="Genomic_DNA"/>
</dbReference>
<proteinExistence type="predicted"/>
<evidence type="ECO:0000313" key="2">
    <source>
        <dbReference type="EMBL" id="KAJ7641587.1"/>
    </source>
</evidence>
<protein>
    <submittedName>
        <fullName evidence="2">S-adenosyl-L-methionine-dependent methyltransferase</fullName>
    </submittedName>
</protein>
<keyword evidence="3" id="KW-1185">Reference proteome</keyword>
<reference evidence="2" key="1">
    <citation type="submission" date="2023-03" db="EMBL/GenBank/DDBJ databases">
        <title>Massive genome expansion in bonnet fungi (Mycena s.s.) driven by repeated elements and novel gene families across ecological guilds.</title>
        <authorList>
            <consortium name="Lawrence Berkeley National Laboratory"/>
            <person name="Harder C.B."/>
            <person name="Miyauchi S."/>
            <person name="Viragh M."/>
            <person name="Kuo A."/>
            <person name="Thoen E."/>
            <person name="Andreopoulos B."/>
            <person name="Lu D."/>
            <person name="Skrede I."/>
            <person name="Drula E."/>
            <person name="Henrissat B."/>
            <person name="Morin E."/>
            <person name="Kohler A."/>
            <person name="Barry K."/>
            <person name="LaButti K."/>
            <person name="Morin E."/>
            <person name="Salamov A."/>
            <person name="Lipzen A."/>
            <person name="Mereny Z."/>
            <person name="Hegedus B."/>
            <person name="Baldrian P."/>
            <person name="Stursova M."/>
            <person name="Weitz H."/>
            <person name="Taylor A."/>
            <person name="Grigoriev I.V."/>
            <person name="Nagy L.G."/>
            <person name="Martin F."/>
            <person name="Kauserud H."/>
        </authorList>
    </citation>
    <scope>NUCLEOTIDE SEQUENCE</scope>
    <source>
        <strain evidence="2">9284</strain>
    </source>
</reference>
<dbReference type="Gene3D" id="3.40.50.150">
    <property type="entry name" value="Vaccinia Virus protein VP39"/>
    <property type="match status" value="1"/>
</dbReference>
<dbReference type="InterPro" id="IPR029063">
    <property type="entry name" value="SAM-dependent_MTases_sf"/>
</dbReference>
<dbReference type="CDD" id="cd02440">
    <property type="entry name" value="AdoMet_MTases"/>
    <property type="match status" value="1"/>
</dbReference>
<dbReference type="Proteomes" id="UP001221142">
    <property type="component" value="Unassembled WGS sequence"/>
</dbReference>
<dbReference type="PANTHER" id="PTHR43591">
    <property type="entry name" value="METHYLTRANSFERASE"/>
    <property type="match status" value="1"/>
</dbReference>
<evidence type="ECO:0000313" key="3">
    <source>
        <dbReference type="Proteomes" id="UP001221142"/>
    </source>
</evidence>